<evidence type="ECO:0000256" key="2">
    <source>
        <dbReference type="ARBA" id="ARBA00006577"/>
    </source>
</evidence>
<dbReference type="PROSITE" id="PS51257">
    <property type="entry name" value="PROKAR_LIPOPROTEIN"/>
    <property type="match status" value="1"/>
</dbReference>
<dbReference type="AlphaFoldDB" id="A0A1I2QDI8"/>
<organism evidence="9 10">
    <name type="scientific">Algoriphagus hitonicola</name>
    <dbReference type="NCBI Taxonomy" id="435880"/>
    <lineage>
        <taxon>Bacteria</taxon>
        <taxon>Pseudomonadati</taxon>
        <taxon>Bacteroidota</taxon>
        <taxon>Cytophagia</taxon>
        <taxon>Cytophagales</taxon>
        <taxon>Cyclobacteriaceae</taxon>
        <taxon>Algoriphagus</taxon>
    </lineage>
</organism>
<evidence type="ECO:0000256" key="4">
    <source>
        <dbReference type="ARBA" id="ARBA00023235"/>
    </source>
</evidence>
<comment type="catalytic activity">
    <reaction evidence="1 5 6">
        <text>[protein]-peptidylproline (omega=180) = [protein]-peptidylproline (omega=0)</text>
        <dbReference type="Rhea" id="RHEA:16237"/>
        <dbReference type="Rhea" id="RHEA-COMP:10747"/>
        <dbReference type="Rhea" id="RHEA-COMP:10748"/>
        <dbReference type="ChEBI" id="CHEBI:83833"/>
        <dbReference type="ChEBI" id="CHEBI:83834"/>
        <dbReference type="EC" id="5.2.1.8"/>
    </reaction>
</comment>
<evidence type="ECO:0000313" key="10">
    <source>
        <dbReference type="Proteomes" id="UP000199642"/>
    </source>
</evidence>
<dbReference type="Pfam" id="PF00254">
    <property type="entry name" value="FKBP_C"/>
    <property type="match status" value="1"/>
</dbReference>
<keyword evidence="3 5" id="KW-0697">Rotamase</keyword>
<feature type="domain" description="PPIase FKBP-type" evidence="8">
    <location>
        <begin position="79"/>
        <end position="184"/>
    </location>
</feature>
<gene>
    <name evidence="9" type="ORF">SAMN04487988_102236</name>
</gene>
<evidence type="ECO:0000256" key="5">
    <source>
        <dbReference type="PROSITE-ProRule" id="PRU00277"/>
    </source>
</evidence>
<dbReference type="OrthoDB" id="9814548at2"/>
<feature type="chain" id="PRO_5011744561" description="Peptidyl-prolyl cis-trans isomerase" evidence="7">
    <location>
        <begin position="24"/>
        <end position="188"/>
    </location>
</feature>
<sequence>MLKLTRFSLVLLLLAGIGLTSCIDNESTVEAILIKDKEAIEEYLAENPLEGEKEFIDEFSGVYMFWHKVSESEVKPAIGDTLSVDYVGKLLSNRVFDSSVEQIARDNDVYDANREYGPLRYRLSQQLQLIEGFESAVSLMEEGDSVTVIFPSIYGYGSAGSQGGPVPIPPNSPIIFGIELLDVKKSNN</sequence>
<keyword evidence="7" id="KW-0732">Signal</keyword>
<evidence type="ECO:0000256" key="3">
    <source>
        <dbReference type="ARBA" id="ARBA00023110"/>
    </source>
</evidence>
<dbReference type="PROSITE" id="PS50059">
    <property type="entry name" value="FKBP_PPIASE"/>
    <property type="match status" value="1"/>
</dbReference>
<dbReference type="RefSeq" id="WP_092789045.1">
    <property type="nucleotide sequence ID" value="NZ_FOPC01000002.1"/>
</dbReference>
<dbReference type="PANTHER" id="PTHR43811">
    <property type="entry name" value="FKBP-TYPE PEPTIDYL-PROLYL CIS-TRANS ISOMERASE FKPA"/>
    <property type="match status" value="1"/>
</dbReference>
<proteinExistence type="inferred from homology"/>
<dbReference type="EC" id="5.2.1.8" evidence="6"/>
<dbReference type="GO" id="GO:0003755">
    <property type="term" value="F:peptidyl-prolyl cis-trans isomerase activity"/>
    <property type="evidence" value="ECO:0007669"/>
    <property type="project" value="UniProtKB-UniRule"/>
</dbReference>
<dbReference type="Gene3D" id="3.10.50.40">
    <property type="match status" value="1"/>
</dbReference>
<dbReference type="InterPro" id="IPR001179">
    <property type="entry name" value="PPIase_FKBP_dom"/>
</dbReference>
<dbReference type="STRING" id="435880.SAMN04487988_102236"/>
<feature type="signal peptide" evidence="7">
    <location>
        <begin position="1"/>
        <end position="23"/>
    </location>
</feature>
<dbReference type="SUPFAM" id="SSF54534">
    <property type="entry name" value="FKBP-like"/>
    <property type="match status" value="1"/>
</dbReference>
<accession>A0A1I2QDI8</accession>
<dbReference type="EMBL" id="FOPC01000002">
    <property type="protein sequence ID" value="SFG26462.1"/>
    <property type="molecule type" value="Genomic_DNA"/>
</dbReference>
<evidence type="ECO:0000256" key="7">
    <source>
        <dbReference type="SAM" id="SignalP"/>
    </source>
</evidence>
<evidence type="ECO:0000256" key="1">
    <source>
        <dbReference type="ARBA" id="ARBA00000971"/>
    </source>
</evidence>
<dbReference type="Proteomes" id="UP000199642">
    <property type="component" value="Unassembled WGS sequence"/>
</dbReference>
<evidence type="ECO:0000256" key="6">
    <source>
        <dbReference type="RuleBase" id="RU003915"/>
    </source>
</evidence>
<protein>
    <recommendedName>
        <fullName evidence="6">Peptidyl-prolyl cis-trans isomerase</fullName>
        <ecNumber evidence="6">5.2.1.8</ecNumber>
    </recommendedName>
</protein>
<evidence type="ECO:0000313" key="9">
    <source>
        <dbReference type="EMBL" id="SFG26462.1"/>
    </source>
</evidence>
<dbReference type="PANTHER" id="PTHR43811:SF19">
    <property type="entry name" value="39 KDA FK506-BINDING NUCLEAR PROTEIN"/>
    <property type="match status" value="1"/>
</dbReference>
<name>A0A1I2QDI8_9BACT</name>
<evidence type="ECO:0000259" key="8">
    <source>
        <dbReference type="PROSITE" id="PS50059"/>
    </source>
</evidence>
<keyword evidence="4 5" id="KW-0413">Isomerase</keyword>
<dbReference type="InterPro" id="IPR046357">
    <property type="entry name" value="PPIase_dom_sf"/>
</dbReference>
<keyword evidence="10" id="KW-1185">Reference proteome</keyword>
<reference evidence="10" key="1">
    <citation type="submission" date="2016-10" db="EMBL/GenBank/DDBJ databases">
        <authorList>
            <person name="Varghese N."/>
            <person name="Submissions S."/>
        </authorList>
    </citation>
    <scope>NUCLEOTIDE SEQUENCE [LARGE SCALE GENOMIC DNA]</scope>
    <source>
        <strain evidence="10">DSM 19315</strain>
    </source>
</reference>
<comment type="similarity">
    <text evidence="2 6">Belongs to the FKBP-type PPIase family.</text>
</comment>